<protein>
    <recommendedName>
        <fullName evidence="4">DUF2306 domain-containing protein</fullName>
    </recommendedName>
</protein>
<dbReference type="KEGG" id="uru:DSM104443_01090"/>
<dbReference type="Pfam" id="PF10067">
    <property type="entry name" value="DUF2306"/>
    <property type="match status" value="1"/>
</dbReference>
<accession>A0A6M4GRU5</accession>
<reference evidence="2 3" key="1">
    <citation type="submission" date="2020-04" db="EMBL/GenBank/DDBJ databases">
        <title>Usitatibacter rugosus gen. nov., sp. nov. and Usitatibacter palustris sp. nov., novel members of Usitatibacteraceae fam. nov. within the order Nitrosomonadales isolated from soil.</title>
        <authorList>
            <person name="Huber K.J."/>
            <person name="Neumann-Schaal M."/>
            <person name="Geppert A."/>
            <person name="Luckner M."/>
            <person name="Wanner G."/>
            <person name="Overmann J."/>
        </authorList>
    </citation>
    <scope>NUCLEOTIDE SEQUENCE [LARGE SCALE GENOMIC DNA]</scope>
    <source>
        <strain evidence="2 3">0125_3</strain>
    </source>
</reference>
<keyword evidence="1" id="KW-0812">Transmembrane</keyword>
<evidence type="ECO:0000313" key="3">
    <source>
        <dbReference type="Proteomes" id="UP000501534"/>
    </source>
</evidence>
<name>A0A6M4GRU5_9PROT</name>
<gene>
    <name evidence="2" type="ORF">DSM104443_01090</name>
</gene>
<feature type="transmembrane region" description="Helical" evidence="1">
    <location>
        <begin position="77"/>
        <end position="99"/>
    </location>
</feature>
<dbReference type="Proteomes" id="UP000501534">
    <property type="component" value="Chromosome"/>
</dbReference>
<dbReference type="EMBL" id="CP053069">
    <property type="protein sequence ID" value="QJR10039.1"/>
    <property type="molecule type" value="Genomic_DNA"/>
</dbReference>
<feature type="transmembrane region" description="Helical" evidence="1">
    <location>
        <begin position="171"/>
        <end position="190"/>
    </location>
</feature>
<proteinExistence type="predicted"/>
<keyword evidence="3" id="KW-1185">Reference proteome</keyword>
<evidence type="ECO:0000313" key="2">
    <source>
        <dbReference type="EMBL" id="QJR10039.1"/>
    </source>
</evidence>
<dbReference type="AlphaFoldDB" id="A0A6M4GRU5"/>
<evidence type="ECO:0000256" key="1">
    <source>
        <dbReference type="SAM" id="Phobius"/>
    </source>
</evidence>
<dbReference type="InterPro" id="IPR018750">
    <property type="entry name" value="DUF2306_membrane"/>
</dbReference>
<keyword evidence="1" id="KW-1133">Transmembrane helix</keyword>
<organism evidence="2 3">
    <name type="scientific">Usitatibacter rugosus</name>
    <dbReference type="NCBI Taxonomy" id="2732067"/>
    <lineage>
        <taxon>Bacteria</taxon>
        <taxon>Pseudomonadati</taxon>
        <taxon>Pseudomonadota</taxon>
        <taxon>Betaproteobacteria</taxon>
        <taxon>Nitrosomonadales</taxon>
        <taxon>Usitatibacteraceae</taxon>
        <taxon>Usitatibacter</taxon>
    </lineage>
</organism>
<feature type="transmembrane region" description="Helical" evidence="1">
    <location>
        <begin position="105"/>
        <end position="125"/>
    </location>
</feature>
<keyword evidence="1" id="KW-0472">Membrane</keyword>
<evidence type="ECO:0008006" key="4">
    <source>
        <dbReference type="Google" id="ProtNLM"/>
    </source>
</evidence>
<feature type="transmembrane region" description="Helical" evidence="1">
    <location>
        <begin position="43"/>
        <end position="65"/>
    </location>
</feature>
<sequence>MRTAGWWIMTSLALLVAAYAFALVALPSFRPELVQVHFQQRPLLVLAHFLGGGIAMAIGAFQLHAGLRSRFLSTHRWLGRIYIAAVLAGGTAGLVLAINSTAGPVAQWGFGLLAVAWLASTFNAYRHIRDRNFEQHRAWMIRSYALTLAAVTLRIYLPASMIAALPMGTAYSAIAWLCWVPNLLVAEWFVRSRSISPAPSR</sequence>
<feature type="transmembrane region" description="Helical" evidence="1">
    <location>
        <begin position="145"/>
        <end position="165"/>
    </location>
</feature>